<sequence length="43" mass="4624">MGEYKDQKSGANISTGEKFAFPTTGAKILLKARPPIAKEVKSD</sequence>
<gene>
    <name evidence="1" type="ORF">LFW2832_01141</name>
</gene>
<dbReference type="EMBL" id="CABMJJ010000011">
    <property type="protein sequence ID" value="VVC04832.1"/>
    <property type="molecule type" value="Genomic_DNA"/>
</dbReference>
<comment type="caution">
    <text evidence="1">The sequence shown here is derived from an EMBL/GenBank/DDBJ whole genome shotgun (WGS) entry which is preliminary data.</text>
</comment>
<accession>A0A5E4LXQ2</accession>
<name>A0A5E4LXQ2_9ARCH</name>
<dbReference type="Proteomes" id="UP000789941">
    <property type="component" value="Unassembled WGS sequence"/>
</dbReference>
<reference evidence="1 2" key="1">
    <citation type="submission" date="2019-08" db="EMBL/GenBank/DDBJ databases">
        <authorList>
            <person name="Vazquez-Campos X."/>
        </authorList>
    </citation>
    <scope>NUCLEOTIDE SEQUENCE [LARGE SCALE GENOMIC DNA]</scope>
    <source>
        <strain evidence="1">LFW-283_2</strain>
    </source>
</reference>
<organism evidence="1 2">
    <name type="scientific">Candidatus Bilamarchaeum dharawalense</name>
    <dbReference type="NCBI Taxonomy" id="2885759"/>
    <lineage>
        <taxon>Archaea</taxon>
        <taxon>Candidatus Micrarchaeota</taxon>
        <taxon>Candidatus Micrarchaeia</taxon>
        <taxon>Candidatus Anstonellales</taxon>
        <taxon>Candidatus Bilamarchaeaceae</taxon>
        <taxon>Candidatus Bilamarchaeum</taxon>
    </lineage>
</organism>
<proteinExistence type="predicted"/>
<evidence type="ECO:0000313" key="1">
    <source>
        <dbReference type="EMBL" id="VVC04832.1"/>
    </source>
</evidence>
<dbReference type="AlphaFoldDB" id="A0A5E4LXQ2"/>
<evidence type="ECO:0000313" key="2">
    <source>
        <dbReference type="Proteomes" id="UP000789941"/>
    </source>
</evidence>
<protein>
    <submittedName>
        <fullName evidence="1">Uncharacterized protein</fullName>
    </submittedName>
</protein>